<sequence length="184" mass="20261">MTDSGVNLPRGISRRGSRPPTIVGKSGGDAIKDDRIPLANCAILNFLNIFKMSAKGPFHLVTVNTAPERAKRLIGRVAEALKDQYTIIHVDNCESKDILPEGHKNQLTVTEIDEVEAKVKQHNPEVLFSASMWTAEEAQQIHAIARSVRPDIKLHAIPEGLQVERGPDAIVEYLCEKVPVLLDS</sequence>
<dbReference type="OrthoDB" id="2772415at2759"/>
<proteinExistence type="predicted"/>
<dbReference type="EMBL" id="CAJVOS010000039">
    <property type="protein sequence ID" value="CAG8183988.1"/>
    <property type="molecule type" value="Genomic_DNA"/>
</dbReference>
<evidence type="ECO:0000313" key="3">
    <source>
        <dbReference type="Proteomes" id="UP001153618"/>
    </source>
</evidence>
<evidence type="ECO:0000313" key="2">
    <source>
        <dbReference type="EMBL" id="CAG8183988.1"/>
    </source>
</evidence>
<accession>A0A9W4I0A9</accession>
<protein>
    <submittedName>
        <fullName evidence="2">Uncharacterized protein</fullName>
    </submittedName>
</protein>
<feature type="region of interest" description="Disordered" evidence="1">
    <location>
        <begin position="1"/>
        <end position="29"/>
    </location>
</feature>
<dbReference type="Proteomes" id="UP001153618">
    <property type="component" value="Unassembled WGS sequence"/>
</dbReference>
<reference evidence="2" key="1">
    <citation type="submission" date="2021-07" db="EMBL/GenBank/DDBJ databases">
        <authorList>
            <person name="Branca A.L. A."/>
        </authorList>
    </citation>
    <scope>NUCLEOTIDE SEQUENCE</scope>
</reference>
<name>A0A9W4I0A9_PENOL</name>
<keyword evidence="3" id="KW-1185">Reference proteome</keyword>
<dbReference type="AlphaFoldDB" id="A0A9W4I0A9"/>
<comment type="caution">
    <text evidence="2">The sequence shown here is derived from an EMBL/GenBank/DDBJ whole genome shotgun (WGS) entry which is preliminary data.</text>
</comment>
<gene>
    <name evidence="2" type="ORF">POLS_LOCUS7025</name>
</gene>
<evidence type="ECO:0000256" key="1">
    <source>
        <dbReference type="SAM" id="MobiDB-lite"/>
    </source>
</evidence>
<organism evidence="2 3">
    <name type="scientific">Penicillium olsonii</name>
    <dbReference type="NCBI Taxonomy" id="99116"/>
    <lineage>
        <taxon>Eukaryota</taxon>
        <taxon>Fungi</taxon>
        <taxon>Dikarya</taxon>
        <taxon>Ascomycota</taxon>
        <taxon>Pezizomycotina</taxon>
        <taxon>Eurotiomycetes</taxon>
        <taxon>Eurotiomycetidae</taxon>
        <taxon>Eurotiales</taxon>
        <taxon>Aspergillaceae</taxon>
        <taxon>Penicillium</taxon>
    </lineage>
</organism>